<dbReference type="PANTHER" id="PTHR30203:SF20">
    <property type="entry name" value="MULTIDRUG RESISTANCE OUTER MEMBRANE PROTEIN MDTP-RELATED"/>
    <property type="match status" value="1"/>
</dbReference>
<dbReference type="AlphaFoldDB" id="A0A923HK25"/>
<evidence type="ECO:0000256" key="4">
    <source>
        <dbReference type="ARBA" id="ARBA00022692"/>
    </source>
</evidence>
<keyword evidence="5 9" id="KW-0732">Signal</keyword>
<comment type="subcellular location">
    <subcellularLocation>
        <location evidence="9">Cell membrane</location>
        <topology evidence="9">Lipid-anchor</topology>
    </subcellularLocation>
    <subcellularLocation>
        <location evidence="1">Membrane</location>
    </subcellularLocation>
</comment>
<keyword evidence="12" id="KW-1185">Reference proteome</keyword>
<dbReference type="InterPro" id="IPR010131">
    <property type="entry name" value="MdtP/NodT-like"/>
</dbReference>
<evidence type="ECO:0000256" key="1">
    <source>
        <dbReference type="ARBA" id="ARBA00004370"/>
    </source>
</evidence>
<evidence type="ECO:0000313" key="11">
    <source>
        <dbReference type="EMBL" id="MBC3862264.1"/>
    </source>
</evidence>
<evidence type="ECO:0000256" key="10">
    <source>
        <dbReference type="SAM" id="MobiDB-lite"/>
    </source>
</evidence>
<dbReference type="NCBIfam" id="TIGR01845">
    <property type="entry name" value="outer_NodT"/>
    <property type="match status" value="1"/>
</dbReference>
<dbReference type="SUPFAM" id="SSF56954">
    <property type="entry name" value="Outer membrane efflux proteins (OEP)"/>
    <property type="match status" value="1"/>
</dbReference>
<evidence type="ECO:0000256" key="7">
    <source>
        <dbReference type="ARBA" id="ARBA00023139"/>
    </source>
</evidence>
<keyword evidence="7 9" id="KW-0564">Palmitate</keyword>
<organism evidence="11 12">
    <name type="scientific">Undibacterium jejuense</name>
    <dbReference type="NCBI Taxonomy" id="1344949"/>
    <lineage>
        <taxon>Bacteria</taxon>
        <taxon>Pseudomonadati</taxon>
        <taxon>Pseudomonadota</taxon>
        <taxon>Betaproteobacteria</taxon>
        <taxon>Burkholderiales</taxon>
        <taxon>Oxalobacteraceae</taxon>
        <taxon>Undibacterium</taxon>
    </lineage>
</organism>
<dbReference type="GO" id="GO:0015562">
    <property type="term" value="F:efflux transmembrane transporter activity"/>
    <property type="evidence" value="ECO:0007669"/>
    <property type="project" value="InterPro"/>
</dbReference>
<name>A0A923HK25_9BURK</name>
<feature type="signal peptide" evidence="9">
    <location>
        <begin position="1"/>
        <end position="34"/>
    </location>
</feature>
<evidence type="ECO:0000256" key="5">
    <source>
        <dbReference type="ARBA" id="ARBA00022729"/>
    </source>
</evidence>
<dbReference type="RefSeq" id="WP_186912189.1">
    <property type="nucleotide sequence ID" value="NZ_JACOFV010000007.1"/>
</dbReference>
<dbReference type="Proteomes" id="UP000634011">
    <property type="component" value="Unassembled WGS sequence"/>
</dbReference>
<dbReference type="Gene3D" id="1.20.1600.10">
    <property type="entry name" value="Outer membrane efflux proteins (OEP)"/>
    <property type="match status" value="1"/>
</dbReference>
<evidence type="ECO:0000256" key="2">
    <source>
        <dbReference type="ARBA" id="ARBA00007613"/>
    </source>
</evidence>
<dbReference type="Pfam" id="PF02321">
    <property type="entry name" value="OEP"/>
    <property type="match status" value="2"/>
</dbReference>
<evidence type="ECO:0000313" key="12">
    <source>
        <dbReference type="Proteomes" id="UP000634011"/>
    </source>
</evidence>
<evidence type="ECO:0000256" key="6">
    <source>
        <dbReference type="ARBA" id="ARBA00023136"/>
    </source>
</evidence>
<dbReference type="GO" id="GO:0005886">
    <property type="term" value="C:plasma membrane"/>
    <property type="evidence" value="ECO:0007669"/>
    <property type="project" value="UniProtKB-SubCell"/>
</dbReference>
<comment type="similarity">
    <text evidence="2 9">Belongs to the outer membrane factor (OMF) (TC 1.B.17) family.</text>
</comment>
<dbReference type="PANTHER" id="PTHR30203">
    <property type="entry name" value="OUTER MEMBRANE CATION EFFLUX PROTEIN"/>
    <property type="match status" value="1"/>
</dbReference>
<dbReference type="PROSITE" id="PS51257">
    <property type="entry name" value="PROKAR_LIPOPROTEIN"/>
    <property type="match status" value="1"/>
</dbReference>
<dbReference type="InterPro" id="IPR003423">
    <property type="entry name" value="OMP_efflux"/>
</dbReference>
<keyword evidence="8 9" id="KW-0449">Lipoprotein</keyword>
<keyword evidence="3 9" id="KW-1134">Transmembrane beta strand</keyword>
<gene>
    <name evidence="11" type="ORF">H8K32_09165</name>
</gene>
<comment type="caution">
    <text evidence="11">The sequence shown here is derived from an EMBL/GenBank/DDBJ whole genome shotgun (WGS) entry which is preliminary data.</text>
</comment>
<evidence type="ECO:0000256" key="8">
    <source>
        <dbReference type="ARBA" id="ARBA00023288"/>
    </source>
</evidence>
<feature type="chain" id="PRO_5038168155" evidence="9">
    <location>
        <begin position="35"/>
        <end position="506"/>
    </location>
</feature>
<proteinExistence type="inferred from homology"/>
<sequence length="506" mass="54966">MKPTHKYKLNPRGTLRLAVASSILSLLSACVSYSGIESHSQLKTLSSNTSVDIYGQQNGQWPDTSWAKNIGGQELQDLIDQALVNSPTLQVAAARINAARAASDYVSADRLPKVNGVFENTYQRFTENGIYPPPLAGNYYSANELALRTFYDVDFWGKNEAEMRSVLSQEQVATAEQQSARLMLSSSVARTWLQLARQYAQLDLSKRQLEIRENFDKLIAQRVQAGLDTKSDIQQGLVQASALKNEISSWESAIALSRNQLAALLGQEPVRGLQISRPQYEIKQGSGLPGNLPLELLSRRPDIVAARWRVEASQGEIDAAKTQFYPNINIIGFAGLSDIGSGAGLDRLFKSGSLAIGVGPSIHLPVFEGGRLRAQLKNKVAGYDIAVASYNQSLTDALHDVADQIQTIKTSEIQLNEQAKAEQATKISLQLAQQRQKAGTANMLPVLTAESALLTQQKQSLDITFRQAESQINLIKALGGGYNSKADSSNSTTSSATQVSNKAEAA</sequence>
<accession>A0A923HK25</accession>
<reference evidence="11" key="1">
    <citation type="submission" date="2020-08" db="EMBL/GenBank/DDBJ databases">
        <title>Novel species isolated from subtropical streams in China.</title>
        <authorList>
            <person name="Lu H."/>
        </authorList>
    </citation>
    <scope>NUCLEOTIDE SEQUENCE</scope>
    <source>
        <strain evidence="11">KACC 12607</strain>
    </source>
</reference>
<dbReference type="EMBL" id="JACOFV010000007">
    <property type="protein sequence ID" value="MBC3862264.1"/>
    <property type="molecule type" value="Genomic_DNA"/>
</dbReference>
<evidence type="ECO:0000256" key="9">
    <source>
        <dbReference type="RuleBase" id="RU362097"/>
    </source>
</evidence>
<keyword evidence="6 9" id="KW-0472">Membrane</keyword>
<keyword evidence="4 9" id="KW-0812">Transmembrane</keyword>
<dbReference type="Gene3D" id="2.20.200.10">
    <property type="entry name" value="Outer membrane efflux proteins (OEP)"/>
    <property type="match status" value="1"/>
</dbReference>
<feature type="region of interest" description="Disordered" evidence="10">
    <location>
        <begin position="483"/>
        <end position="506"/>
    </location>
</feature>
<evidence type="ECO:0000256" key="3">
    <source>
        <dbReference type="ARBA" id="ARBA00022452"/>
    </source>
</evidence>
<protein>
    <submittedName>
        <fullName evidence="11">Efflux transporter outer membrane subunit</fullName>
    </submittedName>
</protein>